<dbReference type="InterPro" id="IPR004199">
    <property type="entry name" value="B-gal_small/dom_5"/>
</dbReference>
<dbReference type="PANTHER" id="PTHR46323:SF2">
    <property type="entry name" value="BETA-GALACTOSIDASE"/>
    <property type="match status" value="1"/>
</dbReference>
<dbReference type="Proteomes" id="UP001168380">
    <property type="component" value="Unassembled WGS sequence"/>
</dbReference>
<dbReference type="Pfam" id="PF02929">
    <property type="entry name" value="Bgal_small_N"/>
    <property type="match status" value="1"/>
</dbReference>
<evidence type="ECO:0000256" key="1">
    <source>
        <dbReference type="ARBA" id="ARBA00001412"/>
    </source>
</evidence>
<evidence type="ECO:0000256" key="8">
    <source>
        <dbReference type="SAM" id="SignalP"/>
    </source>
</evidence>
<evidence type="ECO:0000313" key="10">
    <source>
        <dbReference type="EMBL" id="MDO3381232.1"/>
    </source>
</evidence>
<keyword evidence="4 7" id="KW-0378">Hydrolase</keyword>
<proteinExistence type="inferred from homology"/>
<evidence type="ECO:0000259" key="9">
    <source>
        <dbReference type="SMART" id="SM01038"/>
    </source>
</evidence>
<dbReference type="InterPro" id="IPR036156">
    <property type="entry name" value="Beta-gal/glucu_dom_sf"/>
</dbReference>
<evidence type="ECO:0000256" key="2">
    <source>
        <dbReference type="ARBA" id="ARBA00007401"/>
    </source>
</evidence>
<dbReference type="Gene3D" id="2.60.120.260">
    <property type="entry name" value="Galactose-binding domain-like"/>
    <property type="match status" value="1"/>
</dbReference>
<evidence type="ECO:0000256" key="5">
    <source>
        <dbReference type="ARBA" id="ARBA00023295"/>
    </source>
</evidence>
<dbReference type="PRINTS" id="PR00132">
    <property type="entry name" value="GLHYDRLASE2"/>
</dbReference>
<dbReference type="Pfam" id="PF00703">
    <property type="entry name" value="Glyco_hydro_2"/>
    <property type="match status" value="1"/>
</dbReference>
<comment type="similarity">
    <text evidence="2 7">Belongs to the glycosyl hydrolase 2 family.</text>
</comment>
<dbReference type="Pfam" id="PF02836">
    <property type="entry name" value="Glyco_hydro_2_C"/>
    <property type="match status" value="1"/>
</dbReference>
<dbReference type="InterPro" id="IPR017853">
    <property type="entry name" value="GH"/>
</dbReference>
<dbReference type="InterPro" id="IPR011013">
    <property type="entry name" value="Gal_mutarotase_sf_dom"/>
</dbReference>
<keyword evidence="8" id="KW-0732">Signal</keyword>
<keyword evidence="5 7" id="KW-0326">Glycosidase</keyword>
<dbReference type="SUPFAM" id="SSF74650">
    <property type="entry name" value="Galactose mutarotase-like"/>
    <property type="match status" value="1"/>
</dbReference>
<dbReference type="Gene3D" id="2.70.98.10">
    <property type="match status" value="1"/>
</dbReference>
<dbReference type="Pfam" id="PF16353">
    <property type="entry name" value="LacZ_4"/>
    <property type="match status" value="1"/>
</dbReference>
<protein>
    <recommendedName>
        <fullName evidence="3 7">Beta-galactosidase</fullName>
        <ecNumber evidence="3 7">3.2.1.23</ecNumber>
    </recommendedName>
    <alternativeName>
        <fullName evidence="6 7">Lactase</fullName>
    </alternativeName>
</protein>
<dbReference type="Pfam" id="PF02837">
    <property type="entry name" value="Glyco_hydro_2_N"/>
    <property type="match status" value="1"/>
</dbReference>
<name>A0ABT8TAU2_9GAMM</name>
<comment type="catalytic activity">
    <reaction evidence="1 7">
        <text>Hydrolysis of terminal non-reducing beta-D-galactose residues in beta-D-galactosides.</text>
        <dbReference type="EC" id="3.2.1.23"/>
    </reaction>
</comment>
<dbReference type="InterPro" id="IPR008979">
    <property type="entry name" value="Galactose-bd-like_sf"/>
</dbReference>
<dbReference type="EMBL" id="JAULRT010000034">
    <property type="protein sequence ID" value="MDO3381232.1"/>
    <property type="molecule type" value="Genomic_DNA"/>
</dbReference>
<evidence type="ECO:0000256" key="6">
    <source>
        <dbReference type="ARBA" id="ARBA00032230"/>
    </source>
</evidence>
<dbReference type="RefSeq" id="WP_302711362.1">
    <property type="nucleotide sequence ID" value="NZ_JAULRT010000034.1"/>
</dbReference>
<dbReference type="InterPro" id="IPR006101">
    <property type="entry name" value="Glyco_hydro_2"/>
</dbReference>
<dbReference type="EC" id="3.2.1.23" evidence="3 7"/>
<dbReference type="InterPro" id="IPR013783">
    <property type="entry name" value="Ig-like_fold"/>
</dbReference>
<keyword evidence="11" id="KW-1185">Reference proteome</keyword>
<gene>
    <name evidence="10" type="ORF">QWI16_03545</name>
</gene>
<dbReference type="Gene3D" id="2.60.40.10">
    <property type="entry name" value="Immunoglobulins"/>
    <property type="match status" value="2"/>
</dbReference>
<feature type="chain" id="PRO_5045094618" description="Beta-galactosidase" evidence="8">
    <location>
        <begin position="23"/>
        <end position="1041"/>
    </location>
</feature>
<feature type="domain" description="Beta galactosidase small chain/" evidence="9">
    <location>
        <begin position="763"/>
        <end position="1038"/>
    </location>
</feature>
<dbReference type="InterPro" id="IPR006102">
    <property type="entry name" value="Ig-like_GH2"/>
</dbReference>
<comment type="caution">
    <text evidence="10">The sequence shown here is derived from an EMBL/GenBank/DDBJ whole genome shotgun (WGS) entry which is preliminary data.</text>
</comment>
<dbReference type="InterPro" id="IPR006103">
    <property type="entry name" value="Glyco_hydro_2_cat"/>
</dbReference>
<dbReference type="SUPFAM" id="SSF49303">
    <property type="entry name" value="beta-Galactosidase/glucuronidase domain"/>
    <property type="match status" value="2"/>
</dbReference>
<evidence type="ECO:0000256" key="7">
    <source>
        <dbReference type="RuleBase" id="RU361154"/>
    </source>
</evidence>
<dbReference type="InterPro" id="IPR050347">
    <property type="entry name" value="Bact_Beta-galactosidase"/>
</dbReference>
<evidence type="ECO:0000313" key="11">
    <source>
        <dbReference type="Proteomes" id="UP001168380"/>
    </source>
</evidence>
<organism evidence="10 11">
    <name type="scientific">Gilvimarinus algae</name>
    <dbReference type="NCBI Taxonomy" id="3058037"/>
    <lineage>
        <taxon>Bacteria</taxon>
        <taxon>Pseudomonadati</taxon>
        <taxon>Pseudomonadota</taxon>
        <taxon>Gammaproteobacteria</taxon>
        <taxon>Cellvibrionales</taxon>
        <taxon>Cellvibrionaceae</taxon>
        <taxon>Gilvimarinus</taxon>
    </lineage>
</organism>
<dbReference type="SMART" id="SM01038">
    <property type="entry name" value="Bgal_small_N"/>
    <property type="match status" value="1"/>
</dbReference>
<dbReference type="InterPro" id="IPR014718">
    <property type="entry name" value="GH-type_carb-bd"/>
</dbReference>
<dbReference type="InterPro" id="IPR006104">
    <property type="entry name" value="Glyco_hydro_2_N"/>
</dbReference>
<reference evidence="10" key="1">
    <citation type="submission" date="2023-07" db="EMBL/GenBank/DDBJ databases">
        <title>Gilvimarinus algae sp. nov., isolated from the surface of Kelp.</title>
        <authorList>
            <person name="Sun Y.Y."/>
            <person name="Gong Y."/>
            <person name="Du Z.J."/>
        </authorList>
    </citation>
    <scope>NUCLEOTIDE SEQUENCE</scope>
    <source>
        <strain evidence="10">SDUM040014</strain>
    </source>
</reference>
<sequence length="1041" mass="119604">MITLLRVRYWMLLLSLAAPVSASGEPETVPEWQDPAVFAVNRLPMRADFLPFSSRRDARRGQIDGTPFYQRLDGVWRFHFSPNALNAPEGFYRREFDDSQWSSIPVPGNWELNGFGKPRYTNAGYVFPANEPRVPYRDNATGFYRRSFTVPDAWRDRQVVIHFGGVSSAFYLWVNGKKVGYSEDSKLPAEFDISAFVQPGKNLLAVQVYRFSDGSYLENQDFWNLSGIERSVYLYARPSTHFRDINLDANLADDYRTGILRLNIDLHAPRQQTTSVEYRLRDATGKTVLQRKLTTDERRLKLEQSLDEVGPWSAESPYLYTLELAVFDDRHRLQEVVRQSVGFRRVEMRGGQLLVNGQAVILRGVNRHEHDPRTGRVISRESMERDIALMKQHNINAVRAAHYPNRREWYELADQYGLYVMDEANNESHEYQVIGVLQGEEHWLGNKPHWRAPMMARMERMVKRDINHPSIILWSIGNECGLGTTLQAMADWSRHYDPTRPVVYEGTGHNWQALPLSYSDLYAPMYLRAEQVREYIDNEPKKPIVLIEYAHAMGNSLGGFDAYWTLIWQEPQAQGGFIWDWVDQTLIQERDGETYYLYGGDFEEGENAGNFLANGLFQSDRQPHPHAQEAKKIMQPVAFWPVDIQAGVFGIRNRHNFRDLSDVALTWTLTRDGERIDRGDLQTSELAAGAFTHIQLNPEYFAQDKPGEYHLSFHALAAENYHPLVPAGHVIAWDQFPVAKVSAAQTEPPDIELRTQESDAFLDVVLPGQRFRFSRASGLLEQIFAGQTPLLNSAMTGNFWRAPTDNDLGANLHVYFGIWKDLPRLRQLQTFTWLQQENEFHINTRAVYGELLQEHLHYRLSAEGLSVEVSWQPLTDKLPDFYRLGMTMAVADTLEQVTWYGRGPHESYADRYLSAAVGRYSARVDELYHAYVRPQETGNRQEVRWLSLTNREGLGLQVEGAPLVNASVLPFANSELAYHPLKNRHGAELRTAARRAEEHTLNIDYAQLGLGGDNAWGARPLPAYHLPLADYRYRFTLKIIQ</sequence>
<dbReference type="GO" id="GO:0016787">
    <property type="term" value="F:hydrolase activity"/>
    <property type="evidence" value="ECO:0007669"/>
    <property type="project" value="UniProtKB-KW"/>
</dbReference>
<feature type="signal peptide" evidence="8">
    <location>
        <begin position="1"/>
        <end position="22"/>
    </location>
</feature>
<dbReference type="InterPro" id="IPR032312">
    <property type="entry name" value="LacZ_4"/>
</dbReference>
<dbReference type="PROSITE" id="PS00719">
    <property type="entry name" value="GLYCOSYL_HYDROL_F2_1"/>
    <property type="match status" value="1"/>
</dbReference>
<evidence type="ECO:0000256" key="3">
    <source>
        <dbReference type="ARBA" id="ARBA00012756"/>
    </source>
</evidence>
<dbReference type="InterPro" id="IPR023230">
    <property type="entry name" value="Glyco_hydro_2_CS"/>
</dbReference>
<evidence type="ECO:0000256" key="4">
    <source>
        <dbReference type="ARBA" id="ARBA00022801"/>
    </source>
</evidence>
<dbReference type="SUPFAM" id="SSF51445">
    <property type="entry name" value="(Trans)glycosidases"/>
    <property type="match status" value="1"/>
</dbReference>
<dbReference type="Gene3D" id="3.20.20.80">
    <property type="entry name" value="Glycosidases"/>
    <property type="match status" value="1"/>
</dbReference>
<dbReference type="PANTHER" id="PTHR46323">
    <property type="entry name" value="BETA-GALACTOSIDASE"/>
    <property type="match status" value="1"/>
</dbReference>
<accession>A0ABT8TAU2</accession>
<dbReference type="SUPFAM" id="SSF49785">
    <property type="entry name" value="Galactose-binding domain-like"/>
    <property type="match status" value="1"/>
</dbReference>